<evidence type="ECO:0000256" key="6">
    <source>
        <dbReference type="SAM" id="MobiDB-lite"/>
    </source>
</evidence>
<keyword evidence="3 7" id="KW-1133">Transmembrane helix</keyword>
<dbReference type="PANTHER" id="PTHR33048">
    <property type="entry name" value="PTH11-LIKE INTEGRAL MEMBRANE PROTEIN (AFU_ORTHOLOGUE AFUA_5G11245)"/>
    <property type="match status" value="1"/>
</dbReference>
<accession>A0A4Y8D1G4</accession>
<keyword evidence="4 7" id="KW-0472">Membrane</keyword>
<dbReference type="OrthoDB" id="2496787at2759"/>
<evidence type="ECO:0000256" key="2">
    <source>
        <dbReference type="ARBA" id="ARBA00022692"/>
    </source>
</evidence>
<dbReference type="AlphaFoldDB" id="A0A4Y8D1G4"/>
<keyword evidence="2 7" id="KW-0812">Transmembrane</keyword>
<evidence type="ECO:0000256" key="5">
    <source>
        <dbReference type="ARBA" id="ARBA00038359"/>
    </source>
</evidence>
<organism evidence="9 10">
    <name type="scientific">Botryotinia calthae</name>
    <dbReference type="NCBI Taxonomy" id="38488"/>
    <lineage>
        <taxon>Eukaryota</taxon>
        <taxon>Fungi</taxon>
        <taxon>Dikarya</taxon>
        <taxon>Ascomycota</taxon>
        <taxon>Pezizomycotina</taxon>
        <taxon>Leotiomycetes</taxon>
        <taxon>Helotiales</taxon>
        <taxon>Sclerotiniaceae</taxon>
        <taxon>Botryotinia</taxon>
    </lineage>
</organism>
<sequence>MYGTKKIVRARRARIWNKSLPGTCVDVSKLLNTSGLFNFTTDVLILLVPVKSVWNLQMKKKRKMSVVLIFTFGMIVSAPVFSIVGLLVREDISKSPDVAYNQPLVLLWGMAEVSTGLICVCVPPLTILFHKQGQRGPSQSILHGESNAVDGSGQQKTKRNPKFRSDNDTDLLTGQYIGLEEAINYTLSVEKPNSTYKIGVSGGATSSEQSREEINTSGDAQDITKTIKIHQSFT</sequence>
<dbReference type="Proteomes" id="UP000297299">
    <property type="component" value="Unassembled WGS sequence"/>
</dbReference>
<comment type="similarity">
    <text evidence="5">Belongs to the SAT4 family.</text>
</comment>
<feature type="transmembrane region" description="Helical" evidence="7">
    <location>
        <begin position="66"/>
        <end position="88"/>
    </location>
</feature>
<dbReference type="GO" id="GO:0016020">
    <property type="term" value="C:membrane"/>
    <property type="evidence" value="ECO:0007669"/>
    <property type="project" value="UniProtKB-SubCell"/>
</dbReference>
<evidence type="ECO:0000256" key="3">
    <source>
        <dbReference type="ARBA" id="ARBA00022989"/>
    </source>
</evidence>
<gene>
    <name evidence="9" type="ORF">BOTCAL_0165g00060</name>
</gene>
<reference evidence="9 10" key="1">
    <citation type="submission" date="2017-11" db="EMBL/GenBank/DDBJ databases">
        <title>Comparative genomics of Botrytis spp.</title>
        <authorList>
            <person name="Valero-Jimenez C.A."/>
            <person name="Tapia P."/>
            <person name="Veloso J."/>
            <person name="Silva-Moreno E."/>
            <person name="Staats M."/>
            <person name="Valdes J.H."/>
            <person name="Van Kan J.A.L."/>
        </authorList>
    </citation>
    <scope>NUCLEOTIDE SEQUENCE [LARGE SCALE GENOMIC DNA]</scope>
    <source>
        <strain evidence="9 10">MUCL2830</strain>
    </source>
</reference>
<evidence type="ECO:0000313" key="9">
    <source>
        <dbReference type="EMBL" id="TEY62246.1"/>
    </source>
</evidence>
<evidence type="ECO:0000256" key="7">
    <source>
        <dbReference type="SAM" id="Phobius"/>
    </source>
</evidence>
<proteinExistence type="inferred from homology"/>
<dbReference type="EMBL" id="PHWZ01000165">
    <property type="protein sequence ID" value="TEY62246.1"/>
    <property type="molecule type" value="Genomic_DNA"/>
</dbReference>
<feature type="region of interest" description="Disordered" evidence="6">
    <location>
        <begin position="138"/>
        <end position="167"/>
    </location>
</feature>
<keyword evidence="10" id="KW-1185">Reference proteome</keyword>
<dbReference type="InterPro" id="IPR052337">
    <property type="entry name" value="SAT4-like"/>
</dbReference>
<feature type="transmembrane region" description="Helical" evidence="7">
    <location>
        <begin position="108"/>
        <end position="129"/>
    </location>
</feature>
<dbReference type="Pfam" id="PF20684">
    <property type="entry name" value="Fung_rhodopsin"/>
    <property type="match status" value="1"/>
</dbReference>
<evidence type="ECO:0000313" key="10">
    <source>
        <dbReference type="Proteomes" id="UP000297299"/>
    </source>
</evidence>
<name>A0A4Y8D1G4_9HELO</name>
<dbReference type="InterPro" id="IPR049326">
    <property type="entry name" value="Rhodopsin_dom_fungi"/>
</dbReference>
<protein>
    <recommendedName>
        <fullName evidence="8">Rhodopsin domain-containing protein</fullName>
    </recommendedName>
</protein>
<comment type="caution">
    <text evidence="9">The sequence shown here is derived from an EMBL/GenBank/DDBJ whole genome shotgun (WGS) entry which is preliminary data.</text>
</comment>
<comment type="subcellular location">
    <subcellularLocation>
        <location evidence="1">Membrane</location>
        <topology evidence="1">Multi-pass membrane protein</topology>
    </subcellularLocation>
</comment>
<evidence type="ECO:0000259" key="8">
    <source>
        <dbReference type="Pfam" id="PF20684"/>
    </source>
</evidence>
<dbReference type="STRING" id="38488.A0A4Y8D1G4"/>
<feature type="region of interest" description="Disordered" evidence="6">
    <location>
        <begin position="200"/>
        <end position="223"/>
    </location>
</feature>
<dbReference type="PANTHER" id="PTHR33048:SF47">
    <property type="entry name" value="INTEGRAL MEMBRANE PROTEIN-RELATED"/>
    <property type="match status" value="1"/>
</dbReference>
<evidence type="ECO:0000256" key="1">
    <source>
        <dbReference type="ARBA" id="ARBA00004141"/>
    </source>
</evidence>
<evidence type="ECO:0000256" key="4">
    <source>
        <dbReference type="ARBA" id="ARBA00023136"/>
    </source>
</evidence>
<feature type="domain" description="Rhodopsin" evidence="8">
    <location>
        <begin position="13"/>
        <end position="130"/>
    </location>
</feature>